<reference evidence="3 4" key="1">
    <citation type="journal article" date="2016" name="Nat. Commun.">
        <title>Thousands of microbial genomes shed light on interconnected biogeochemical processes in an aquifer system.</title>
        <authorList>
            <person name="Anantharaman K."/>
            <person name="Brown C.T."/>
            <person name="Hug L.A."/>
            <person name="Sharon I."/>
            <person name="Castelle C.J."/>
            <person name="Probst A.J."/>
            <person name="Thomas B.C."/>
            <person name="Singh A."/>
            <person name="Wilkins M.J."/>
            <person name="Karaoz U."/>
            <person name="Brodie E.L."/>
            <person name="Williams K.H."/>
            <person name="Hubbard S.S."/>
            <person name="Banfield J.F."/>
        </authorList>
    </citation>
    <scope>NUCLEOTIDE SEQUENCE [LARGE SCALE GENOMIC DNA]</scope>
</reference>
<feature type="transmembrane region" description="Helical" evidence="2">
    <location>
        <begin position="17"/>
        <end position="37"/>
    </location>
</feature>
<evidence type="ECO:0000256" key="1">
    <source>
        <dbReference type="SAM" id="MobiDB-lite"/>
    </source>
</evidence>
<name>A0A1F6LPF2_9BACT</name>
<evidence type="ECO:0000313" key="3">
    <source>
        <dbReference type="EMBL" id="OGH61271.1"/>
    </source>
</evidence>
<feature type="compositionally biased region" description="Low complexity" evidence="1">
    <location>
        <begin position="78"/>
        <end position="92"/>
    </location>
</feature>
<keyword evidence="2" id="KW-0472">Membrane</keyword>
<sequence length="246" mass="25860">MCPKNDRTEGVMQFRQINAACAGLVCGIVFAMLLLGGCYELTGECSPGPCADASVAKDGGGNGTDSSIVGSDSGGQTDASAVDAGADDGSVAQPETKSDTPIAKLCPPAKRPDATIEVAYKGETLCLSAFEKTAFELLDSSKGVPANSCADFGDPDYCFAEFALGPATEEGCFNVTLTYPQRPDAQKNPFTFQKCDAGTGLCDHKKVKDGWTVTNTLDVKSKLYTYTVFEPDGTKDTRPFKLVPKN</sequence>
<protein>
    <submittedName>
        <fullName evidence="3">Uncharacterized protein</fullName>
    </submittedName>
</protein>
<evidence type="ECO:0000313" key="4">
    <source>
        <dbReference type="Proteomes" id="UP000176329"/>
    </source>
</evidence>
<dbReference type="EMBL" id="MFPV01000042">
    <property type="protein sequence ID" value="OGH61271.1"/>
    <property type="molecule type" value="Genomic_DNA"/>
</dbReference>
<keyword evidence="2" id="KW-0812">Transmembrane</keyword>
<comment type="caution">
    <text evidence="3">The sequence shown here is derived from an EMBL/GenBank/DDBJ whole genome shotgun (WGS) entry which is preliminary data.</text>
</comment>
<feature type="compositionally biased region" description="Polar residues" evidence="1">
    <location>
        <begin position="64"/>
        <end position="77"/>
    </location>
</feature>
<keyword evidence="2" id="KW-1133">Transmembrane helix</keyword>
<feature type="region of interest" description="Disordered" evidence="1">
    <location>
        <begin position="62"/>
        <end position="106"/>
    </location>
</feature>
<gene>
    <name evidence="3" type="ORF">A2848_02405</name>
</gene>
<proteinExistence type="predicted"/>
<dbReference type="AlphaFoldDB" id="A0A1F6LPF2"/>
<organism evidence="3 4">
    <name type="scientific">Candidatus Magasanikbacteria bacterium RIFCSPHIGHO2_01_FULL_50_8</name>
    <dbReference type="NCBI Taxonomy" id="1798674"/>
    <lineage>
        <taxon>Bacteria</taxon>
        <taxon>Candidatus Magasanikiibacteriota</taxon>
    </lineage>
</organism>
<evidence type="ECO:0000256" key="2">
    <source>
        <dbReference type="SAM" id="Phobius"/>
    </source>
</evidence>
<accession>A0A1F6LPF2</accession>
<dbReference type="Proteomes" id="UP000176329">
    <property type="component" value="Unassembled WGS sequence"/>
</dbReference>